<evidence type="ECO:0000313" key="10">
    <source>
        <dbReference type="WBParaSite" id="Csp11.Scaffold629.g11485.t1"/>
    </source>
</evidence>
<name>A0A1I7TT16_9PELO</name>
<feature type="region of interest" description="Disordered" evidence="7">
    <location>
        <begin position="1"/>
        <end position="22"/>
    </location>
</feature>
<feature type="transmembrane region" description="Helical" evidence="8">
    <location>
        <begin position="335"/>
        <end position="354"/>
    </location>
</feature>
<feature type="transmembrane region" description="Helical" evidence="8">
    <location>
        <begin position="375"/>
        <end position="397"/>
    </location>
</feature>
<feature type="transmembrane region" description="Helical" evidence="8">
    <location>
        <begin position="571"/>
        <end position="592"/>
    </location>
</feature>
<dbReference type="eggNOG" id="KOG1479">
    <property type="taxonomic scope" value="Eukaryota"/>
</dbReference>
<feature type="transmembrane region" description="Helical" evidence="8">
    <location>
        <begin position="80"/>
        <end position="101"/>
    </location>
</feature>
<dbReference type="GO" id="GO:0005886">
    <property type="term" value="C:plasma membrane"/>
    <property type="evidence" value="ECO:0007669"/>
    <property type="project" value="TreeGrafter"/>
</dbReference>
<dbReference type="Pfam" id="PF01733">
    <property type="entry name" value="Nucleoside_tran"/>
    <property type="match status" value="1"/>
</dbReference>
<organism evidence="9 10">
    <name type="scientific">Caenorhabditis tropicalis</name>
    <dbReference type="NCBI Taxonomy" id="1561998"/>
    <lineage>
        <taxon>Eukaryota</taxon>
        <taxon>Metazoa</taxon>
        <taxon>Ecdysozoa</taxon>
        <taxon>Nematoda</taxon>
        <taxon>Chromadorea</taxon>
        <taxon>Rhabditida</taxon>
        <taxon>Rhabditina</taxon>
        <taxon>Rhabditomorpha</taxon>
        <taxon>Rhabditoidea</taxon>
        <taxon>Rhabditidae</taxon>
        <taxon>Peloderinae</taxon>
        <taxon>Caenorhabditis</taxon>
    </lineage>
</organism>
<feature type="transmembrane region" description="Helical" evidence="8">
    <location>
        <begin position="275"/>
        <end position="297"/>
    </location>
</feature>
<dbReference type="Proteomes" id="UP000095282">
    <property type="component" value="Unplaced"/>
</dbReference>
<dbReference type="SUPFAM" id="SSF81324">
    <property type="entry name" value="Voltage-gated potassium channels"/>
    <property type="match status" value="1"/>
</dbReference>
<keyword evidence="9" id="KW-1185">Reference proteome</keyword>
<feature type="transmembrane region" description="Helical" evidence="8">
    <location>
        <begin position="460"/>
        <end position="483"/>
    </location>
</feature>
<evidence type="ECO:0000256" key="6">
    <source>
        <dbReference type="ARBA" id="ARBA00023136"/>
    </source>
</evidence>
<evidence type="ECO:0000256" key="5">
    <source>
        <dbReference type="ARBA" id="ARBA00022989"/>
    </source>
</evidence>
<feature type="transmembrane region" description="Helical" evidence="8">
    <location>
        <begin position="604"/>
        <end position="627"/>
    </location>
</feature>
<keyword evidence="3" id="KW-0813">Transport</keyword>
<feature type="transmembrane region" description="Helical" evidence="8">
    <location>
        <begin position="403"/>
        <end position="424"/>
    </location>
</feature>
<dbReference type="STRING" id="1561998.A0A1I7TT16"/>
<dbReference type="GO" id="GO:0005249">
    <property type="term" value="F:voltage-gated potassium channel activity"/>
    <property type="evidence" value="ECO:0007669"/>
    <property type="project" value="InterPro"/>
</dbReference>
<comment type="subcellular location">
    <subcellularLocation>
        <location evidence="1">Membrane</location>
        <topology evidence="1">Multi-pass membrane protein</topology>
    </subcellularLocation>
</comment>
<dbReference type="WBParaSite" id="Csp11.Scaffold629.g11485.t1">
    <property type="protein sequence ID" value="Csp11.Scaffold629.g11485.t1"/>
    <property type="gene ID" value="Csp11.Scaffold629.g11485"/>
</dbReference>
<evidence type="ECO:0000256" key="2">
    <source>
        <dbReference type="ARBA" id="ARBA00007965"/>
    </source>
</evidence>
<dbReference type="InterPro" id="IPR036259">
    <property type="entry name" value="MFS_trans_sf"/>
</dbReference>
<keyword evidence="5 8" id="KW-1133">Transmembrane helix</keyword>
<evidence type="ECO:0000313" key="9">
    <source>
        <dbReference type="Proteomes" id="UP000095282"/>
    </source>
</evidence>
<keyword evidence="4 8" id="KW-0812">Transmembrane</keyword>
<accession>A0A1I7TT16</accession>
<feature type="transmembrane region" description="Helical" evidence="8">
    <location>
        <begin position="228"/>
        <end position="255"/>
    </location>
</feature>
<feature type="compositionally biased region" description="Low complexity" evidence="7">
    <location>
        <begin position="9"/>
        <end position="22"/>
    </location>
</feature>
<sequence>MSTSNHTGIIQHHISQPSQQPISGNAVASQAKQLMVVLQSGSYKVLSLGADVLPEYKLQQARVHHCTIVHYSPFKAVWDWIILLLVIYTAIFTPYVAAFLLRELQDTTKKSRFTEPLEIVDLIVDIMFIVDIIINFRTTYVNENEEVVSHPGKIATHYFKGWFIIDMVAAVPFDLLLVSTNSDELETTETEKIPMEDLDSIAEKHDDVSATSTEEQEIENVPRDKGRLVFIIILLNGIGVLLPWNMFITIAPQYYVEYWFTVNGTKTGYANSFMTAMGIVAQVPNLAVALVSVANIIPGPLLNRVLYPLAFNSLLIVTILVMVIAQQPTDDARPWFFGVTLAIIMLMNGSNGLYQNSFFGLAADFPAQYSNAVVIGTNICGTFTSVLAILATVAFSTQPQTVALIYFSISLAILIVCLFSWWFCKRQAFYEYFVSKGNKARIAQAKTRFDIKQYIETLKYCWLQCLCVFLVYFVTLSVFPSVLVEFEPTTKSGKWNSVFPQNLYTGITTFLNFNLMAAVGNISATWFTVPGPRLLIVPCLIRLVFIPFFMFGNCLPDTRALPVIYSNEWIFFFGNTIMAFTSGYFSSLGMMYAPRVCPPESAKLAGQLSALSLVLGITSGVGFTYAINAMIENF</sequence>
<dbReference type="PANTHER" id="PTHR10332:SF36">
    <property type="entry name" value="EQUILIBRATIVE NUCLEOSIDE TRANSPORTER 1"/>
    <property type="match status" value="1"/>
</dbReference>
<dbReference type="SUPFAM" id="SSF103473">
    <property type="entry name" value="MFS general substrate transporter"/>
    <property type="match status" value="1"/>
</dbReference>
<keyword evidence="6 8" id="KW-0472">Membrane</keyword>
<dbReference type="eggNOG" id="KOG0498">
    <property type="taxonomic scope" value="Eukaryota"/>
</dbReference>
<evidence type="ECO:0000256" key="7">
    <source>
        <dbReference type="SAM" id="MobiDB-lite"/>
    </source>
</evidence>
<protein>
    <submittedName>
        <fullName evidence="10">Cyclic nucleotide-binding domain-containing protein</fullName>
    </submittedName>
</protein>
<dbReference type="PANTHER" id="PTHR10332">
    <property type="entry name" value="EQUILIBRATIVE NUCLEOSIDE TRANSPORTER"/>
    <property type="match status" value="1"/>
</dbReference>
<proteinExistence type="inferred from homology"/>
<evidence type="ECO:0000256" key="1">
    <source>
        <dbReference type="ARBA" id="ARBA00004141"/>
    </source>
</evidence>
<evidence type="ECO:0000256" key="4">
    <source>
        <dbReference type="ARBA" id="ARBA00022692"/>
    </source>
</evidence>
<evidence type="ECO:0000256" key="3">
    <source>
        <dbReference type="ARBA" id="ARBA00022448"/>
    </source>
</evidence>
<evidence type="ECO:0000256" key="8">
    <source>
        <dbReference type="SAM" id="Phobius"/>
    </source>
</evidence>
<dbReference type="InterPro" id="IPR003938">
    <property type="entry name" value="K_chnl_volt-dep_EAG/ELK/ERG"/>
</dbReference>
<dbReference type="GO" id="GO:0005337">
    <property type="term" value="F:nucleoside transmembrane transporter activity"/>
    <property type="evidence" value="ECO:0007669"/>
    <property type="project" value="InterPro"/>
</dbReference>
<dbReference type="AlphaFoldDB" id="A0A1I7TT16"/>
<feature type="transmembrane region" description="Helical" evidence="8">
    <location>
        <begin position="534"/>
        <end position="551"/>
    </location>
</feature>
<dbReference type="PRINTS" id="PR01463">
    <property type="entry name" value="EAGCHANLFMLY"/>
</dbReference>
<feature type="transmembrane region" description="Helical" evidence="8">
    <location>
        <begin position="309"/>
        <end position="329"/>
    </location>
</feature>
<dbReference type="InterPro" id="IPR002259">
    <property type="entry name" value="Eqnu_transpt"/>
</dbReference>
<comment type="similarity">
    <text evidence="2">Belongs to the SLC29A/ENT transporter (TC 2.A.57) family.</text>
</comment>
<reference evidence="10" key="1">
    <citation type="submission" date="2016-11" db="UniProtKB">
        <authorList>
            <consortium name="WormBaseParasite"/>
        </authorList>
    </citation>
    <scope>IDENTIFICATION</scope>
</reference>